<proteinExistence type="predicted"/>
<dbReference type="AlphaFoldDB" id="A0A378QRZ9"/>
<accession>A0A378QRZ9</accession>
<reference evidence="2 4" key="2">
    <citation type="submission" date="2018-06" db="EMBL/GenBank/DDBJ databases">
        <authorList>
            <consortium name="Pathogen Informatics"/>
            <person name="Doyle S."/>
        </authorList>
    </citation>
    <scope>NUCLEOTIDE SEQUENCE [LARGE SCALE GENOMIC DNA]</scope>
    <source>
        <strain evidence="2 4">NCTC11012</strain>
    </source>
</reference>
<sequence length="131" mass="15006">MWQLSNKTNTLDLHAQFIWVDEFDWQALAQSDPVYTLTGAVDIQQGTKKAGRPITLDGTHTRTSRADLATLQAWADIPELTMTLTHPKGKKYQVIFARPNITNINFIKQYKPEDEEDDDKCTLNLHFLTTE</sequence>
<dbReference type="RefSeq" id="WP_079326767.1">
    <property type="nucleotide sequence ID" value="NZ_MXAP01000189.1"/>
</dbReference>
<gene>
    <name evidence="1" type="ORF">B5J93_13130</name>
    <name evidence="2" type="ORF">NCTC11012_01911</name>
</gene>
<keyword evidence="3" id="KW-1185">Reference proteome</keyword>
<dbReference type="EMBL" id="MXAP01000189">
    <property type="protein sequence ID" value="OPH33190.1"/>
    <property type="molecule type" value="Genomic_DNA"/>
</dbReference>
<dbReference type="Proteomes" id="UP000254618">
    <property type="component" value="Unassembled WGS sequence"/>
</dbReference>
<dbReference type="EMBL" id="UGQF01000001">
    <property type="protein sequence ID" value="STZ03657.1"/>
    <property type="molecule type" value="Genomic_DNA"/>
</dbReference>
<reference evidence="1 3" key="1">
    <citation type="submission" date="2017-03" db="EMBL/GenBank/DDBJ databases">
        <title>Draft genome sequence of Moraxella equi CCUG 4950T type strain.</title>
        <authorList>
            <person name="Salva-Serra F."/>
            <person name="Engstrom-Jakobsson H."/>
            <person name="Thorell K."/>
            <person name="Jaen-Luchoro D."/>
            <person name="Gonzales-Siles L."/>
            <person name="Karlsson R."/>
            <person name="Yazdan S."/>
            <person name="Boulund F."/>
            <person name="Johnning A."/>
            <person name="Engstrand L."/>
            <person name="Kristiansson E."/>
            <person name="Moore E."/>
        </authorList>
    </citation>
    <scope>NUCLEOTIDE SEQUENCE [LARGE SCALE GENOMIC DNA]</scope>
    <source>
        <strain evidence="1 3">CCUG 4950</strain>
    </source>
</reference>
<evidence type="ECO:0000313" key="2">
    <source>
        <dbReference type="EMBL" id="STZ03657.1"/>
    </source>
</evidence>
<organism evidence="2 4">
    <name type="scientific">Moraxella equi</name>
    <dbReference type="NCBI Taxonomy" id="60442"/>
    <lineage>
        <taxon>Bacteria</taxon>
        <taxon>Pseudomonadati</taxon>
        <taxon>Pseudomonadota</taxon>
        <taxon>Gammaproteobacteria</taxon>
        <taxon>Moraxellales</taxon>
        <taxon>Moraxellaceae</taxon>
        <taxon>Moraxella</taxon>
    </lineage>
</organism>
<evidence type="ECO:0000313" key="3">
    <source>
        <dbReference type="Proteomes" id="UP000190777"/>
    </source>
</evidence>
<evidence type="ECO:0000313" key="1">
    <source>
        <dbReference type="EMBL" id="OPH33190.1"/>
    </source>
</evidence>
<protein>
    <recommendedName>
        <fullName evidence="5">Phage protein U</fullName>
    </recommendedName>
</protein>
<name>A0A378QRZ9_9GAMM</name>
<evidence type="ECO:0000313" key="4">
    <source>
        <dbReference type="Proteomes" id="UP000254618"/>
    </source>
</evidence>
<dbReference type="Proteomes" id="UP000190777">
    <property type="component" value="Unassembled WGS sequence"/>
</dbReference>
<evidence type="ECO:0008006" key="5">
    <source>
        <dbReference type="Google" id="ProtNLM"/>
    </source>
</evidence>